<proteinExistence type="predicted"/>
<sequence>MWRGCDFLSSWVEGDCRGHSFAARLLGRQELSAFIFSPLRCRFGRAFWVCLVSALERLWGRHSLCVWHPSV</sequence>
<evidence type="ECO:0000313" key="1">
    <source>
        <dbReference type="EMBL" id="AGE96656.1"/>
    </source>
</evidence>
<protein>
    <submittedName>
        <fullName evidence="1">Uncharacterized protein</fullName>
    </submittedName>
</protein>
<dbReference type="EMBL" id="KC513645">
    <property type="protein sequence ID" value="AGE96656.1"/>
    <property type="molecule type" value="Genomic_DNA"/>
</dbReference>
<gene>
    <name evidence="1" type="ORF">ECU01_0005</name>
</gene>
<accession>M1KMT3</accession>
<name>M1KMT3_ENCCN</name>
<reference evidence="1" key="1">
    <citation type="journal article" date="2013" name="Eukaryot. Cell">
        <title>Extremely Reduced Levels of Heterozygosity in the Vertebrate Pathogen Encephalitozoon cuniculi.</title>
        <authorList>
            <person name="Selman M."/>
            <person name="Sak B."/>
            <person name="Kvac M."/>
            <person name="Farinelli L."/>
            <person name="Weiss L.M."/>
            <person name="Corradi N."/>
        </authorList>
    </citation>
    <scope>NUCLEOTIDE SEQUENCE</scope>
</reference>
<dbReference type="AlphaFoldDB" id="M1KMT3"/>
<organism evidence="1">
    <name type="scientific">Encephalitozoon cuniculi</name>
    <name type="common">Microsporidian parasite</name>
    <dbReference type="NCBI Taxonomy" id="6035"/>
    <lineage>
        <taxon>Eukaryota</taxon>
        <taxon>Fungi</taxon>
        <taxon>Fungi incertae sedis</taxon>
        <taxon>Microsporidia</taxon>
        <taxon>Unikaryonidae</taxon>
        <taxon>Encephalitozoon</taxon>
    </lineage>
</organism>